<reference evidence="1 2" key="1">
    <citation type="submission" date="2017-11" db="EMBL/GenBank/DDBJ databases">
        <title>De-novo sequencing of pomegranate (Punica granatum L.) genome.</title>
        <authorList>
            <person name="Akparov Z."/>
            <person name="Amiraslanov A."/>
            <person name="Hajiyeva S."/>
            <person name="Abbasov M."/>
            <person name="Kaur K."/>
            <person name="Hamwieh A."/>
            <person name="Solovyev V."/>
            <person name="Salamov A."/>
            <person name="Braich B."/>
            <person name="Kosarev P."/>
            <person name="Mahmoud A."/>
            <person name="Hajiyev E."/>
            <person name="Babayeva S."/>
            <person name="Izzatullayeva V."/>
            <person name="Mammadov A."/>
            <person name="Mammadov A."/>
            <person name="Sharifova S."/>
            <person name="Ojaghi J."/>
            <person name="Eynullazada K."/>
            <person name="Bayramov B."/>
            <person name="Abdulazimova A."/>
            <person name="Shahmuradov I."/>
        </authorList>
    </citation>
    <scope>NUCLEOTIDE SEQUENCE [LARGE SCALE GENOMIC DNA]</scope>
    <source>
        <strain evidence="2">cv. AG2017</strain>
        <tissue evidence="1">Leaf</tissue>
    </source>
</reference>
<comment type="caution">
    <text evidence="1">The sequence shown here is derived from an EMBL/GenBank/DDBJ whole genome shotgun (WGS) entry which is preliminary data.</text>
</comment>
<dbReference type="Proteomes" id="UP000233551">
    <property type="component" value="Unassembled WGS sequence"/>
</dbReference>
<protein>
    <submittedName>
        <fullName evidence="1">Uncharacterized protein</fullName>
    </submittedName>
</protein>
<evidence type="ECO:0000313" key="1">
    <source>
        <dbReference type="EMBL" id="PKI45306.1"/>
    </source>
</evidence>
<dbReference type="AlphaFoldDB" id="A0A2I0IPF1"/>
<evidence type="ECO:0000313" key="2">
    <source>
        <dbReference type="Proteomes" id="UP000233551"/>
    </source>
</evidence>
<name>A0A2I0IPF1_PUNGR</name>
<accession>A0A2I0IPF1</accession>
<gene>
    <name evidence="1" type="ORF">CRG98_034306</name>
</gene>
<dbReference type="EMBL" id="PGOL01002729">
    <property type="protein sequence ID" value="PKI45306.1"/>
    <property type="molecule type" value="Genomic_DNA"/>
</dbReference>
<proteinExistence type="predicted"/>
<organism evidence="1 2">
    <name type="scientific">Punica granatum</name>
    <name type="common">Pomegranate</name>
    <dbReference type="NCBI Taxonomy" id="22663"/>
    <lineage>
        <taxon>Eukaryota</taxon>
        <taxon>Viridiplantae</taxon>
        <taxon>Streptophyta</taxon>
        <taxon>Embryophyta</taxon>
        <taxon>Tracheophyta</taxon>
        <taxon>Spermatophyta</taxon>
        <taxon>Magnoliopsida</taxon>
        <taxon>eudicotyledons</taxon>
        <taxon>Gunneridae</taxon>
        <taxon>Pentapetalae</taxon>
        <taxon>rosids</taxon>
        <taxon>malvids</taxon>
        <taxon>Myrtales</taxon>
        <taxon>Lythraceae</taxon>
        <taxon>Punica</taxon>
    </lineage>
</organism>
<sequence>MVGLAIGAAVSLRMPRSCDKGLKLWGRAPTYPEGSEIRRPRCEASGVHVGQAAPNGGFRPSGLNYLSLEFARAEGPKNLTSECVVLCFRRGVATAASLFVGICSFLLDWGRRRGCPDLCGLCWASCTIAAPDRVLSLLWRVPLGGWALLKPNVSYLGAYRCMLSVIGLCSGEGPICPELPLYLGGDARVEVEWFVQLSLSPASWGVPIRRTPPPLKYEERVREEFSGRCETMYRSLPVTGVSM</sequence>
<keyword evidence="2" id="KW-1185">Reference proteome</keyword>